<protein>
    <submittedName>
        <fullName evidence="1">Uncharacterized protein</fullName>
    </submittedName>
</protein>
<reference evidence="1 2" key="1">
    <citation type="submission" date="2020-11" db="EMBL/GenBank/DDBJ databases">
        <title>genome sequence of strain KACC 18849.</title>
        <authorList>
            <person name="Gao J."/>
            <person name="Zhang X."/>
        </authorList>
    </citation>
    <scope>NUCLEOTIDE SEQUENCE [LARGE SCALE GENOMIC DNA]</scope>
    <source>
        <strain evidence="1 2">KACC 18849</strain>
    </source>
</reference>
<comment type="caution">
    <text evidence="1">The sequence shown here is derived from an EMBL/GenBank/DDBJ whole genome shotgun (WGS) entry which is preliminary data.</text>
</comment>
<keyword evidence="2" id="KW-1185">Reference proteome</keyword>
<dbReference type="RefSeq" id="WP_198575230.1">
    <property type="nucleotide sequence ID" value="NZ_JADWOX010000003.1"/>
</dbReference>
<organism evidence="1 2">
    <name type="scientific">Caulobacter hibisci</name>
    <dbReference type="NCBI Taxonomy" id="2035993"/>
    <lineage>
        <taxon>Bacteria</taxon>
        <taxon>Pseudomonadati</taxon>
        <taxon>Pseudomonadota</taxon>
        <taxon>Alphaproteobacteria</taxon>
        <taxon>Caulobacterales</taxon>
        <taxon>Caulobacteraceae</taxon>
        <taxon>Caulobacter</taxon>
    </lineage>
</organism>
<accession>A0ABS0SUJ5</accession>
<gene>
    <name evidence="1" type="ORF">I4Q42_06385</name>
</gene>
<dbReference type="EMBL" id="JADWOX010000003">
    <property type="protein sequence ID" value="MBI1683288.1"/>
    <property type="molecule type" value="Genomic_DNA"/>
</dbReference>
<sequence>MKNGSAIALEAVVVPTVRGKLGAAGIEHSGEGWVFYTEKLDLEPGFYVFDLAYSASPGSVLQFEAGLVQHHLNSVELDPSAEAGELPVALSFDSPLEVRLYCKAGSVVVSGLSYRRIDTVAYAQNAGRNVGADLGEFVFGHILGARPVHGSRPELPSPVVPGDDLAAAVREHAIYVSQDEIYYQRDQLIGAGVDPVLARALLEDSGYDFAFERDRHVETGLMGYPKTQHLFQTMIIRDGELSFISPVTGRKVTAQASIPLAAGGFMPVVYEVFDDEAPMILVGNAGWGGGISYVWFIRQNIILHDNRNWCIGFAFADLMRHYFSICLNRRDEVAAYRAKSKVLTILSGYIPNMGHYFWNDVSGLEREFRAGRLQGKPVFAQARLWLPPEVLYPEIAADVETVPSPDVLTRVLREGRFVVRASASAVDAPMADRLLARSRDQLAASDPARFAEIERLAAEKDFCLLVPIRAHNKVWVEQVEGVVAVIDLLKSRYENLLVYLDGTPDCQGVVDQIIAARGEAATIVAGVNVSFAETVIWSFVADFYVASVGGGLVPVTSFSDKPGVCHANYNHWEHIDLFWRRVRPSDQPLLLVPRESIRDLEGDDHPSGIYSNYTIDPQVVTALVEKGLDLMKGESALRARA</sequence>
<proteinExistence type="predicted"/>
<evidence type="ECO:0000313" key="2">
    <source>
        <dbReference type="Proteomes" id="UP000639859"/>
    </source>
</evidence>
<evidence type="ECO:0000313" key="1">
    <source>
        <dbReference type="EMBL" id="MBI1683288.1"/>
    </source>
</evidence>
<dbReference type="Proteomes" id="UP000639859">
    <property type="component" value="Unassembled WGS sequence"/>
</dbReference>
<name>A0ABS0SUJ5_9CAUL</name>